<sequence>MYSNVGSICTAIADMSSNHKWPHTGTNLELEQLVRSHKDLWSQSKNDAGLLKDFEVDIEGRDPKPQPQYKLPLESIQFLPLYRSFYRKKF</sequence>
<organism evidence="1 2">
    <name type="scientific">Staurois parvus</name>
    <dbReference type="NCBI Taxonomy" id="386267"/>
    <lineage>
        <taxon>Eukaryota</taxon>
        <taxon>Metazoa</taxon>
        <taxon>Chordata</taxon>
        <taxon>Craniata</taxon>
        <taxon>Vertebrata</taxon>
        <taxon>Euteleostomi</taxon>
        <taxon>Amphibia</taxon>
        <taxon>Batrachia</taxon>
        <taxon>Anura</taxon>
        <taxon>Neobatrachia</taxon>
        <taxon>Ranoidea</taxon>
        <taxon>Ranidae</taxon>
        <taxon>Staurois</taxon>
    </lineage>
</organism>
<accession>A0ABN9GHY3</accession>
<dbReference type="EMBL" id="CATNWA010018404">
    <property type="protein sequence ID" value="CAI9607156.1"/>
    <property type="molecule type" value="Genomic_DNA"/>
</dbReference>
<dbReference type="Proteomes" id="UP001162483">
    <property type="component" value="Unassembled WGS sequence"/>
</dbReference>
<comment type="caution">
    <text evidence="1">The sequence shown here is derived from an EMBL/GenBank/DDBJ whole genome shotgun (WGS) entry which is preliminary data.</text>
</comment>
<gene>
    <name evidence="1" type="ORF">SPARVUS_LOCUS13903124</name>
</gene>
<evidence type="ECO:0000313" key="1">
    <source>
        <dbReference type="EMBL" id="CAI9607156.1"/>
    </source>
</evidence>
<protein>
    <submittedName>
        <fullName evidence="1">Uncharacterized protein</fullName>
    </submittedName>
</protein>
<proteinExistence type="predicted"/>
<evidence type="ECO:0000313" key="2">
    <source>
        <dbReference type="Proteomes" id="UP001162483"/>
    </source>
</evidence>
<name>A0ABN9GHY3_9NEOB</name>
<reference evidence="1" key="1">
    <citation type="submission" date="2023-05" db="EMBL/GenBank/DDBJ databases">
        <authorList>
            <person name="Stuckert A."/>
        </authorList>
    </citation>
    <scope>NUCLEOTIDE SEQUENCE</scope>
</reference>
<keyword evidence="2" id="KW-1185">Reference proteome</keyword>